<dbReference type="EMBL" id="GBXI01005210">
    <property type="protein sequence ID" value="JAD09082.1"/>
    <property type="molecule type" value="Transcribed_RNA"/>
</dbReference>
<proteinExistence type="predicted"/>
<protein>
    <submittedName>
        <fullName evidence="2">Alpha-tocopherol transfer protein-like</fullName>
    </submittedName>
</protein>
<gene>
    <name evidence="2" type="primary">Ttpal_11</name>
    <name evidence="2" type="ORF">g.10305</name>
</gene>
<dbReference type="PANTHER" id="PTHR10174:SF216">
    <property type="entry name" value="CRAL-TRIO DOMAIN-CONTAINING PROTEIN-RELATED"/>
    <property type="match status" value="1"/>
</dbReference>
<dbReference type="GO" id="GO:1902936">
    <property type="term" value="F:phosphatidylinositol bisphosphate binding"/>
    <property type="evidence" value="ECO:0007669"/>
    <property type="project" value="TreeGrafter"/>
</dbReference>
<reference evidence="2" key="2">
    <citation type="journal article" date="2015" name="Gigascience">
        <title>Reconstructing a comprehensive transcriptome assembly of a white-pupal translocated strain of the pest fruit fly Bactrocera cucurbitae.</title>
        <authorList>
            <person name="Sim S.B."/>
            <person name="Calla B."/>
            <person name="Hall B."/>
            <person name="DeRego T."/>
            <person name="Geib S.M."/>
        </authorList>
    </citation>
    <scope>NUCLEOTIDE SEQUENCE</scope>
</reference>
<dbReference type="Gene3D" id="3.40.525.10">
    <property type="entry name" value="CRAL-TRIO lipid binding domain"/>
    <property type="match status" value="1"/>
</dbReference>
<dbReference type="Gene3D" id="1.10.8.20">
    <property type="entry name" value="N-terminal domain of phosphatidylinositol transfer protein sec14p"/>
    <property type="match status" value="1"/>
</dbReference>
<evidence type="ECO:0000259" key="1">
    <source>
        <dbReference type="PROSITE" id="PS50191"/>
    </source>
</evidence>
<dbReference type="SUPFAM" id="SSF52087">
    <property type="entry name" value="CRAL/TRIO domain"/>
    <property type="match status" value="1"/>
</dbReference>
<accession>A0A0A1XDP4</accession>
<dbReference type="SMART" id="SM00516">
    <property type="entry name" value="SEC14"/>
    <property type="match status" value="1"/>
</dbReference>
<dbReference type="InterPro" id="IPR001251">
    <property type="entry name" value="CRAL-TRIO_dom"/>
</dbReference>
<sequence length="312" mass="35592">MPQLTIRPLNPELQAAAIKELNEVPEHVAADIAALRTWIQQQPHLRARDDDQFLLSFLRGCKFSLEKAKSKIDKFYTLRTKYPEFFTINDVDEQKVRELINTGILVYLPTPLNENGPRIAVVTLGVYSVDKYSIEDVARAMDGIQEILMLEDDYAVVYGITTLVDVKKASTAHLMQMTPSSLKKLTIFSEEALPFRTKGTHFLNIPSGFEAFFNILKPMLSKKQQKRLSLHGNKLDNLYEHIPLKYLPKEYGGENGSIAESVAELNKKLDEYREYFKANAQYGTDEKLRPGKPVDFDQLFGVQGSFRKLEVD</sequence>
<dbReference type="InterPro" id="IPR011074">
    <property type="entry name" value="CRAL/TRIO_N_dom"/>
</dbReference>
<dbReference type="Gene3D" id="1.20.5.1200">
    <property type="entry name" value="Alpha-tocopherol transfer"/>
    <property type="match status" value="1"/>
</dbReference>
<dbReference type="PROSITE" id="PS50191">
    <property type="entry name" value="CRAL_TRIO"/>
    <property type="match status" value="1"/>
</dbReference>
<dbReference type="PANTHER" id="PTHR10174">
    <property type="entry name" value="ALPHA-TOCOPHEROL TRANSFER PROTEIN-RELATED"/>
    <property type="match status" value="1"/>
</dbReference>
<dbReference type="Pfam" id="PF00650">
    <property type="entry name" value="CRAL_TRIO"/>
    <property type="match status" value="1"/>
</dbReference>
<evidence type="ECO:0000313" key="2">
    <source>
        <dbReference type="EMBL" id="JAD09082.1"/>
    </source>
</evidence>
<dbReference type="PRINTS" id="PR00180">
    <property type="entry name" value="CRETINALDHBP"/>
</dbReference>
<feature type="domain" description="CRAL-TRIO" evidence="1">
    <location>
        <begin position="92"/>
        <end position="259"/>
    </location>
</feature>
<reference evidence="2" key="1">
    <citation type="submission" date="2014-11" db="EMBL/GenBank/DDBJ databases">
        <authorList>
            <person name="Geib S."/>
        </authorList>
    </citation>
    <scope>NUCLEOTIDE SEQUENCE</scope>
</reference>
<dbReference type="SMART" id="SM01100">
    <property type="entry name" value="CRAL_TRIO_N"/>
    <property type="match status" value="1"/>
</dbReference>
<dbReference type="AlphaFoldDB" id="A0A0A1XDP4"/>
<dbReference type="CDD" id="cd00170">
    <property type="entry name" value="SEC14"/>
    <property type="match status" value="1"/>
</dbReference>
<dbReference type="InterPro" id="IPR036865">
    <property type="entry name" value="CRAL-TRIO_dom_sf"/>
</dbReference>
<dbReference type="GO" id="GO:0016020">
    <property type="term" value="C:membrane"/>
    <property type="evidence" value="ECO:0007669"/>
    <property type="project" value="TreeGrafter"/>
</dbReference>
<organism evidence="2">
    <name type="scientific">Zeugodacus cucurbitae</name>
    <name type="common">Melon fruit fly</name>
    <name type="synonym">Bactrocera cucurbitae</name>
    <dbReference type="NCBI Taxonomy" id="28588"/>
    <lineage>
        <taxon>Eukaryota</taxon>
        <taxon>Metazoa</taxon>
        <taxon>Ecdysozoa</taxon>
        <taxon>Arthropoda</taxon>
        <taxon>Hexapoda</taxon>
        <taxon>Insecta</taxon>
        <taxon>Pterygota</taxon>
        <taxon>Neoptera</taxon>
        <taxon>Endopterygota</taxon>
        <taxon>Diptera</taxon>
        <taxon>Brachycera</taxon>
        <taxon>Muscomorpha</taxon>
        <taxon>Tephritoidea</taxon>
        <taxon>Tephritidae</taxon>
        <taxon>Zeugodacus</taxon>
        <taxon>Zeugodacus</taxon>
    </lineage>
</organism>
<name>A0A0A1XDP4_ZEUCU</name>
<dbReference type="SUPFAM" id="SSF46938">
    <property type="entry name" value="CRAL/TRIO N-terminal domain"/>
    <property type="match status" value="1"/>
</dbReference>
<dbReference type="InterPro" id="IPR036273">
    <property type="entry name" value="CRAL/TRIO_N_dom_sf"/>
</dbReference>